<feature type="transmembrane region" description="Helical" evidence="6">
    <location>
        <begin position="45"/>
        <end position="69"/>
    </location>
</feature>
<keyword evidence="5 6" id="KW-0472">Membrane</keyword>
<dbReference type="PANTHER" id="PTHR42770">
    <property type="entry name" value="AMINO ACID TRANSPORTER-RELATED"/>
    <property type="match status" value="1"/>
</dbReference>
<evidence type="ECO:0000256" key="6">
    <source>
        <dbReference type="SAM" id="Phobius"/>
    </source>
</evidence>
<feature type="transmembrane region" description="Helical" evidence="6">
    <location>
        <begin position="359"/>
        <end position="381"/>
    </location>
</feature>
<feature type="transmembrane region" description="Helical" evidence="6">
    <location>
        <begin position="426"/>
        <end position="446"/>
    </location>
</feature>
<proteinExistence type="predicted"/>
<evidence type="ECO:0000256" key="2">
    <source>
        <dbReference type="ARBA" id="ARBA00022475"/>
    </source>
</evidence>
<dbReference type="Pfam" id="PF13520">
    <property type="entry name" value="AA_permease_2"/>
    <property type="match status" value="1"/>
</dbReference>
<feature type="transmembrane region" description="Helical" evidence="6">
    <location>
        <begin position="285"/>
        <end position="314"/>
    </location>
</feature>
<protein>
    <submittedName>
        <fullName evidence="7">APC family permease</fullName>
    </submittedName>
</protein>
<reference evidence="7 8" key="1">
    <citation type="submission" date="2019-09" db="EMBL/GenBank/DDBJ databases">
        <title>Whole genome sequences of isolates from the Mars Exploration Rovers.</title>
        <authorList>
            <person name="Seuylemezian A."/>
            <person name="Vaishampayan P."/>
        </authorList>
    </citation>
    <scope>NUCLEOTIDE SEQUENCE [LARGE SCALE GENOMIC DNA]</scope>
    <source>
        <strain evidence="7 8">MER_TA_151</strain>
    </source>
</reference>
<feature type="transmembrane region" description="Helical" evidence="6">
    <location>
        <begin position="164"/>
        <end position="184"/>
    </location>
</feature>
<evidence type="ECO:0000256" key="5">
    <source>
        <dbReference type="ARBA" id="ARBA00023136"/>
    </source>
</evidence>
<evidence type="ECO:0000313" key="7">
    <source>
        <dbReference type="EMBL" id="KAA9028365.1"/>
    </source>
</evidence>
<keyword evidence="8" id="KW-1185">Reference proteome</keyword>
<keyword evidence="2" id="KW-1003">Cell membrane</keyword>
<feature type="transmembrane region" description="Helical" evidence="6">
    <location>
        <begin position="136"/>
        <end position="157"/>
    </location>
</feature>
<evidence type="ECO:0000256" key="3">
    <source>
        <dbReference type="ARBA" id="ARBA00022692"/>
    </source>
</evidence>
<organism evidence="7 8">
    <name type="scientific">Niallia endozanthoxylica</name>
    <dbReference type="NCBI Taxonomy" id="2036016"/>
    <lineage>
        <taxon>Bacteria</taxon>
        <taxon>Bacillati</taxon>
        <taxon>Bacillota</taxon>
        <taxon>Bacilli</taxon>
        <taxon>Bacillales</taxon>
        <taxon>Bacillaceae</taxon>
        <taxon>Niallia</taxon>
    </lineage>
</organism>
<dbReference type="GO" id="GO:0022857">
    <property type="term" value="F:transmembrane transporter activity"/>
    <property type="evidence" value="ECO:0007669"/>
    <property type="project" value="InterPro"/>
</dbReference>
<keyword evidence="3 6" id="KW-0812">Transmembrane</keyword>
<dbReference type="InterPro" id="IPR002293">
    <property type="entry name" value="AA/rel_permease1"/>
</dbReference>
<dbReference type="PANTHER" id="PTHR42770:SF7">
    <property type="entry name" value="MEMBRANE PROTEIN"/>
    <property type="match status" value="1"/>
</dbReference>
<evidence type="ECO:0000256" key="4">
    <source>
        <dbReference type="ARBA" id="ARBA00022989"/>
    </source>
</evidence>
<dbReference type="GO" id="GO:0005886">
    <property type="term" value="C:plasma membrane"/>
    <property type="evidence" value="ECO:0007669"/>
    <property type="project" value="UniProtKB-SubCell"/>
</dbReference>
<feature type="transmembrane region" description="Helical" evidence="6">
    <location>
        <begin position="401"/>
        <end position="420"/>
    </location>
</feature>
<feature type="transmembrane region" description="Helical" evidence="6">
    <location>
        <begin position="196"/>
        <end position="218"/>
    </location>
</feature>
<feature type="transmembrane region" description="Helical" evidence="6">
    <location>
        <begin position="12"/>
        <end position="33"/>
    </location>
</feature>
<name>A0A5J5I1A0_9BACI</name>
<evidence type="ECO:0000256" key="1">
    <source>
        <dbReference type="ARBA" id="ARBA00004651"/>
    </source>
</evidence>
<dbReference type="Gene3D" id="1.20.1740.10">
    <property type="entry name" value="Amino acid/polyamine transporter I"/>
    <property type="match status" value="1"/>
</dbReference>
<dbReference type="AlphaFoldDB" id="A0A5J5I1A0"/>
<feature type="transmembrane region" description="Helical" evidence="6">
    <location>
        <begin position="335"/>
        <end position="353"/>
    </location>
</feature>
<dbReference type="OrthoDB" id="3181223at2"/>
<gene>
    <name evidence="7" type="ORF">F4V44_03560</name>
</gene>
<accession>A0A5J5I1A0</accession>
<dbReference type="PIRSF" id="PIRSF006060">
    <property type="entry name" value="AA_transporter"/>
    <property type="match status" value="1"/>
</dbReference>
<comment type="caution">
    <text evidence="7">The sequence shown here is derived from an EMBL/GenBank/DDBJ whole genome shotgun (WGS) entry which is preliminary data.</text>
</comment>
<feature type="transmembrane region" description="Helical" evidence="6">
    <location>
        <begin position="238"/>
        <end position="261"/>
    </location>
</feature>
<dbReference type="EMBL" id="VYKL01000010">
    <property type="protein sequence ID" value="KAA9028365.1"/>
    <property type="molecule type" value="Genomic_DNA"/>
</dbReference>
<dbReference type="InterPro" id="IPR050367">
    <property type="entry name" value="APC_superfamily"/>
</dbReference>
<feature type="transmembrane region" description="Helical" evidence="6">
    <location>
        <begin position="90"/>
        <end position="116"/>
    </location>
</feature>
<comment type="subcellular location">
    <subcellularLocation>
        <location evidence="1">Cell membrane</location>
        <topology evidence="1">Multi-pass membrane protein</topology>
    </subcellularLocation>
</comment>
<dbReference type="Proteomes" id="UP000326671">
    <property type="component" value="Unassembled WGS sequence"/>
</dbReference>
<keyword evidence="4 6" id="KW-1133">Transmembrane helix</keyword>
<sequence length="473" mass="50764">MKLDKRNSSKVLSRMDIIFLAFGAMIGWGWVVLSGNWITSAGTLGAMIAFLGGGVLVIFVGLVYAELTAAMPDVGGELYYTLRGIGPKTAFVSAWALALGYLSVVAFEAVALPTVVEYIFPGYKMGYMYTIAEYDVYLTWVLVGSVVSIIVTAINYFGMKSAAIFQMVLTVIIALIGIMLMVGAGFNGNLSNAEPLFSGGTAGIITVLVMTPFLFVGFDVIPQASSEMNVSPKAIGKLLIFSVVVAVVFYVGVIFAVGVALDQNALAASVLPTADAMAAVFGSEIFSTVLILGGVAGILTSWNAFIVGGSRVLLSMAEKKMIPEWFGKIHPKYGTPTNAVIFIGGLATFAPLLGRPMLVWLVDAGGLAIVIGYLLVSVAFVRLRKTEPNMERPFRAGKSSIVGWIATILGVGFIAMYMPGMPAALIWPYEWIIFVGWWGIGFALMYKMRENFVPGRITYRSELPQSIEEIRNG</sequence>
<evidence type="ECO:0000313" key="8">
    <source>
        <dbReference type="Proteomes" id="UP000326671"/>
    </source>
</evidence>